<dbReference type="PANTHER" id="PTHR43682:SF1">
    <property type="entry name" value="LACTATE UTILIZATION PROTEIN C"/>
    <property type="match status" value="1"/>
</dbReference>
<dbReference type="PANTHER" id="PTHR43682">
    <property type="entry name" value="LACTATE UTILIZATION PROTEIN C"/>
    <property type="match status" value="1"/>
</dbReference>
<evidence type="ECO:0000313" key="3">
    <source>
        <dbReference type="Proteomes" id="UP000824156"/>
    </source>
</evidence>
<sequence length="216" mass="24363">MRTNIRNVTPKERMLKSLRSALLQKKDNPYPDFEEDALFEDAKDSLDITFAQQLIDAKGNFVYCDGEISLIENLVLLVERIGLENIGVWEDEIIELLDIYSFPYIKDKSKVKELSCGITTCDYLIARHGSILISSANSSGRELSIFPPVHIVVARSSQLVMDVKHALEGMKSKYNPLPSMMSVITGPSRTADIEKRLVLGAHGPKELYVLMLEDRF</sequence>
<dbReference type="SUPFAM" id="SSF100950">
    <property type="entry name" value="NagB/RpiA/CoA transferase-like"/>
    <property type="match status" value="1"/>
</dbReference>
<dbReference type="AlphaFoldDB" id="A0A9D1W8S4"/>
<name>A0A9D1W8S4_9SPHI</name>
<comment type="caution">
    <text evidence="2">The sequence shown here is derived from an EMBL/GenBank/DDBJ whole genome shotgun (WGS) entry which is preliminary data.</text>
</comment>
<dbReference type="Proteomes" id="UP000824156">
    <property type="component" value="Unassembled WGS sequence"/>
</dbReference>
<evidence type="ECO:0000313" key="2">
    <source>
        <dbReference type="EMBL" id="HIX54447.1"/>
    </source>
</evidence>
<accession>A0A9D1W8S4</accession>
<feature type="domain" description="LUD" evidence="1">
    <location>
        <begin position="109"/>
        <end position="211"/>
    </location>
</feature>
<gene>
    <name evidence="2" type="ORF">H9853_05425</name>
</gene>
<reference evidence="2" key="1">
    <citation type="journal article" date="2021" name="PeerJ">
        <title>Extensive microbial diversity within the chicken gut microbiome revealed by metagenomics and culture.</title>
        <authorList>
            <person name="Gilroy R."/>
            <person name="Ravi A."/>
            <person name="Getino M."/>
            <person name="Pursley I."/>
            <person name="Horton D.L."/>
            <person name="Alikhan N.F."/>
            <person name="Baker D."/>
            <person name="Gharbi K."/>
            <person name="Hall N."/>
            <person name="Watson M."/>
            <person name="Adriaenssens E.M."/>
            <person name="Foster-Nyarko E."/>
            <person name="Jarju S."/>
            <person name="Secka A."/>
            <person name="Antonio M."/>
            <person name="Oren A."/>
            <person name="Chaudhuri R.R."/>
            <person name="La Ragione R."/>
            <person name="Hildebrand F."/>
            <person name="Pallen M.J."/>
        </authorList>
    </citation>
    <scope>NUCLEOTIDE SEQUENCE</scope>
    <source>
        <strain evidence="2">1719</strain>
    </source>
</reference>
<dbReference type="Gene3D" id="3.40.50.10420">
    <property type="entry name" value="NagB/RpiA/CoA transferase-like"/>
    <property type="match status" value="1"/>
</dbReference>
<dbReference type="InterPro" id="IPR003741">
    <property type="entry name" value="LUD_dom"/>
</dbReference>
<proteinExistence type="predicted"/>
<reference evidence="2" key="2">
    <citation type="submission" date="2021-04" db="EMBL/GenBank/DDBJ databases">
        <authorList>
            <person name="Gilroy R."/>
        </authorList>
    </citation>
    <scope>NUCLEOTIDE SEQUENCE</scope>
    <source>
        <strain evidence="2">1719</strain>
    </source>
</reference>
<protein>
    <submittedName>
        <fullName evidence="2">LUD domain-containing protein</fullName>
    </submittedName>
</protein>
<dbReference type="InterPro" id="IPR024185">
    <property type="entry name" value="FTHF_cligase-like_sf"/>
</dbReference>
<organism evidence="2 3">
    <name type="scientific">Candidatus Sphingobacterium stercoripullorum</name>
    <dbReference type="NCBI Taxonomy" id="2838759"/>
    <lineage>
        <taxon>Bacteria</taxon>
        <taxon>Pseudomonadati</taxon>
        <taxon>Bacteroidota</taxon>
        <taxon>Sphingobacteriia</taxon>
        <taxon>Sphingobacteriales</taxon>
        <taxon>Sphingobacteriaceae</taxon>
        <taxon>Sphingobacterium</taxon>
    </lineage>
</organism>
<dbReference type="InterPro" id="IPR037171">
    <property type="entry name" value="NagB/RpiA_transferase-like"/>
</dbReference>
<evidence type="ECO:0000259" key="1">
    <source>
        <dbReference type="Pfam" id="PF02589"/>
    </source>
</evidence>
<dbReference type="EMBL" id="DXEZ01000150">
    <property type="protein sequence ID" value="HIX54447.1"/>
    <property type="molecule type" value="Genomic_DNA"/>
</dbReference>
<dbReference type="Pfam" id="PF02589">
    <property type="entry name" value="LUD_dom"/>
    <property type="match status" value="1"/>
</dbReference>